<reference evidence="3" key="1">
    <citation type="submission" date="2017-02" db="UniProtKB">
        <authorList>
            <consortium name="WormBaseParasite"/>
        </authorList>
    </citation>
    <scope>IDENTIFICATION</scope>
</reference>
<evidence type="ECO:0000313" key="3">
    <source>
        <dbReference type="WBParaSite" id="ALUE_0001948901-mRNA-1"/>
    </source>
</evidence>
<proteinExistence type="predicted"/>
<accession>A0A0M3IL61</accession>
<evidence type="ECO:0000256" key="1">
    <source>
        <dbReference type="SAM" id="Phobius"/>
    </source>
</evidence>
<dbReference type="Proteomes" id="UP000036681">
    <property type="component" value="Unplaced"/>
</dbReference>
<keyword evidence="1" id="KW-0472">Membrane</keyword>
<protein>
    <submittedName>
        <fullName evidence="3">Uncharacterized protein</fullName>
    </submittedName>
</protein>
<keyword evidence="1" id="KW-0812">Transmembrane</keyword>
<organism evidence="2 3">
    <name type="scientific">Ascaris lumbricoides</name>
    <name type="common">Giant roundworm</name>
    <dbReference type="NCBI Taxonomy" id="6252"/>
    <lineage>
        <taxon>Eukaryota</taxon>
        <taxon>Metazoa</taxon>
        <taxon>Ecdysozoa</taxon>
        <taxon>Nematoda</taxon>
        <taxon>Chromadorea</taxon>
        <taxon>Rhabditida</taxon>
        <taxon>Spirurina</taxon>
        <taxon>Ascaridomorpha</taxon>
        <taxon>Ascaridoidea</taxon>
        <taxon>Ascarididae</taxon>
        <taxon>Ascaris</taxon>
    </lineage>
</organism>
<keyword evidence="1" id="KW-1133">Transmembrane helix</keyword>
<name>A0A0M3IL61_ASCLU</name>
<feature type="transmembrane region" description="Helical" evidence="1">
    <location>
        <begin position="62"/>
        <end position="91"/>
    </location>
</feature>
<keyword evidence="2" id="KW-1185">Reference proteome</keyword>
<evidence type="ECO:0000313" key="2">
    <source>
        <dbReference type="Proteomes" id="UP000036681"/>
    </source>
</evidence>
<sequence>MQASPILPTLRSEVVSEPIYTVPLSTTSKSAICCSSSTCPYRSTCISNSFADNEKVSTLTKLAIPIPILIAIFILLLLIIITSICLCVVCVNQSRYVNEQINRRDRQR</sequence>
<dbReference type="WBParaSite" id="ALUE_0001948901-mRNA-1">
    <property type="protein sequence ID" value="ALUE_0001948901-mRNA-1"/>
    <property type="gene ID" value="ALUE_0001948901"/>
</dbReference>
<dbReference type="AlphaFoldDB" id="A0A0M3IL61"/>